<dbReference type="AlphaFoldDB" id="A0AAE0L0E9"/>
<dbReference type="Proteomes" id="UP001190700">
    <property type="component" value="Unassembled WGS sequence"/>
</dbReference>
<accession>A0AAE0L0E9</accession>
<protein>
    <submittedName>
        <fullName evidence="1">Uncharacterized protein</fullName>
    </submittedName>
</protein>
<evidence type="ECO:0000313" key="1">
    <source>
        <dbReference type="EMBL" id="KAK3267513.1"/>
    </source>
</evidence>
<evidence type="ECO:0000313" key="2">
    <source>
        <dbReference type="Proteomes" id="UP001190700"/>
    </source>
</evidence>
<sequence>VRGSKRRQGGGVDMRKVLLVFALFSCIGTMLLLYTRISMGPALAAAVMDERRDHIVESETLTLGRD</sequence>
<name>A0AAE0L0E9_9CHLO</name>
<proteinExistence type="predicted"/>
<organism evidence="1 2">
    <name type="scientific">Cymbomonas tetramitiformis</name>
    <dbReference type="NCBI Taxonomy" id="36881"/>
    <lineage>
        <taxon>Eukaryota</taxon>
        <taxon>Viridiplantae</taxon>
        <taxon>Chlorophyta</taxon>
        <taxon>Pyramimonadophyceae</taxon>
        <taxon>Pyramimonadales</taxon>
        <taxon>Pyramimonadaceae</taxon>
        <taxon>Cymbomonas</taxon>
    </lineage>
</organism>
<reference evidence="1 2" key="1">
    <citation type="journal article" date="2015" name="Genome Biol. Evol.">
        <title>Comparative Genomics of a Bacterivorous Green Alga Reveals Evolutionary Causalities and Consequences of Phago-Mixotrophic Mode of Nutrition.</title>
        <authorList>
            <person name="Burns J.A."/>
            <person name="Paasch A."/>
            <person name="Narechania A."/>
            <person name="Kim E."/>
        </authorList>
    </citation>
    <scope>NUCLEOTIDE SEQUENCE [LARGE SCALE GENOMIC DNA]</scope>
    <source>
        <strain evidence="1 2">PLY_AMNH</strain>
    </source>
</reference>
<feature type="non-terminal residue" evidence="1">
    <location>
        <position position="1"/>
    </location>
</feature>
<dbReference type="EMBL" id="LGRX02012358">
    <property type="protein sequence ID" value="KAK3267513.1"/>
    <property type="molecule type" value="Genomic_DNA"/>
</dbReference>
<comment type="caution">
    <text evidence="1">The sequence shown here is derived from an EMBL/GenBank/DDBJ whole genome shotgun (WGS) entry which is preliminary data.</text>
</comment>
<keyword evidence="2" id="KW-1185">Reference proteome</keyword>
<gene>
    <name evidence="1" type="ORF">CYMTET_23934</name>
</gene>